<dbReference type="AlphaFoldDB" id="A0A316UQM7"/>
<dbReference type="OrthoDB" id="2120038at2759"/>
<feature type="region of interest" description="Disordered" evidence="1">
    <location>
        <begin position="1"/>
        <end position="55"/>
    </location>
</feature>
<name>A0A316UQM7_9BASI</name>
<reference evidence="2 3" key="1">
    <citation type="journal article" date="2018" name="Mol. Biol. Evol.">
        <title>Broad Genomic Sampling Reveals a Smut Pathogenic Ancestry of the Fungal Clade Ustilaginomycotina.</title>
        <authorList>
            <person name="Kijpornyongpan T."/>
            <person name="Mondo S.J."/>
            <person name="Barry K."/>
            <person name="Sandor L."/>
            <person name="Lee J."/>
            <person name="Lipzen A."/>
            <person name="Pangilinan J."/>
            <person name="LaButti K."/>
            <person name="Hainaut M."/>
            <person name="Henrissat B."/>
            <person name="Grigoriev I.V."/>
            <person name="Spatafora J.W."/>
            <person name="Aime M.C."/>
        </authorList>
    </citation>
    <scope>NUCLEOTIDE SEQUENCE [LARGE SCALE GENOMIC DNA]</scope>
    <source>
        <strain evidence="2 3">MCA 5214</strain>
    </source>
</reference>
<dbReference type="STRING" id="1569628.A0A316UQM7"/>
<evidence type="ECO:0000256" key="1">
    <source>
        <dbReference type="SAM" id="MobiDB-lite"/>
    </source>
</evidence>
<proteinExistence type="predicted"/>
<sequence>MAARQMRATASTLRATAKAGPSSRRLAAPSSRRSFHASPARKDAAHSSGGHGSEEYAPETFATPFWRNIFLFTLGGFGLYRFSLLGAETHSTRQPGGDDLEHEEGNDDKRPFLTRYIENYTTSSDTWKQNQERHLELSKQAAERKLFLQDAEMAPVRRMRYIQTFQQASPHLNKVGDQVDLSDLEIRKANE</sequence>
<dbReference type="PANTHER" id="PTHR42100">
    <property type="entry name" value="OXIDOREDUCTASE 178 KDA SUBUNIT, PUTATIVE (AFU_ORTHOLOGUE AFUA_8G04320)-RELATED"/>
    <property type="match status" value="1"/>
</dbReference>
<dbReference type="GeneID" id="37027917"/>
<organism evidence="2 3">
    <name type="scientific">Jaminaea rosea</name>
    <dbReference type="NCBI Taxonomy" id="1569628"/>
    <lineage>
        <taxon>Eukaryota</taxon>
        <taxon>Fungi</taxon>
        <taxon>Dikarya</taxon>
        <taxon>Basidiomycota</taxon>
        <taxon>Ustilaginomycotina</taxon>
        <taxon>Exobasidiomycetes</taxon>
        <taxon>Microstromatales</taxon>
        <taxon>Microstromatales incertae sedis</taxon>
        <taxon>Jaminaea</taxon>
    </lineage>
</organism>
<dbReference type="RefSeq" id="XP_025362208.1">
    <property type="nucleotide sequence ID" value="XM_025506094.1"/>
</dbReference>
<keyword evidence="3" id="KW-1185">Reference proteome</keyword>
<dbReference type="InterPro" id="IPR034444">
    <property type="entry name" value="Nuo17.8"/>
</dbReference>
<gene>
    <name evidence="2" type="ORF">BDZ90DRAFT_232024</name>
</gene>
<dbReference type="EMBL" id="KZ819667">
    <property type="protein sequence ID" value="PWN27596.1"/>
    <property type="molecule type" value="Genomic_DNA"/>
</dbReference>
<dbReference type="PANTHER" id="PTHR42100:SF1">
    <property type="entry name" value="OXIDOREDUCTASE 178 KDA SUBUNIT, PUTATIVE (AFU_ORTHOLOGUE AFUA_8G04320)-RELATED"/>
    <property type="match status" value="1"/>
</dbReference>
<feature type="compositionally biased region" description="Low complexity" evidence="1">
    <location>
        <begin position="21"/>
        <end position="32"/>
    </location>
</feature>
<evidence type="ECO:0000313" key="2">
    <source>
        <dbReference type="EMBL" id="PWN27596.1"/>
    </source>
</evidence>
<dbReference type="GO" id="GO:0005739">
    <property type="term" value="C:mitochondrion"/>
    <property type="evidence" value="ECO:0007669"/>
    <property type="project" value="InterPro"/>
</dbReference>
<protein>
    <submittedName>
        <fullName evidence="2">Uncharacterized protein</fullName>
    </submittedName>
</protein>
<evidence type="ECO:0000313" key="3">
    <source>
        <dbReference type="Proteomes" id="UP000245884"/>
    </source>
</evidence>
<dbReference type="Proteomes" id="UP000245884">
    <property type="component" value="Unassembled WGS sequence"/>
</dbReference>
<accession>A0A316UQM7</accession>